<keyword evidence="3 6" id="KW-0812">Transmembrane</keyword>
<dbReference type="EMBL" id="FOTY01000006">
    <property type="protein sequence ID" value="SFL85517.1"/>
    <property type="molecule type" value="Genomic_DNA"/>
</dbReference>
<dbReference type="STRING" id="266892.SAMN04488054_106141"/>
<dbReference type="PANTHER" id="PTHR43879">
    <property type="entry name" value="ABC TRANSPORTER PERMEASE PROTEIN"/>
    <property type="match status" value="1"/>
</dbReference>
<dbReference type="Pfam" id="PF00528">
    <property type="entry name" value="BPD_transp_1"/>
    <property type="match status" value="1"/>
</dbReference>
<dbReference type="PANTHER" id="PTHR43879:SF1">
    <property type="entry name" value="GLUCOSE IMPORT SYSTEM PERMEASE PROTEIN GLCU"/>
    <property type="match status" value="1"/>
</dbReference>
<feature type="transmembrane region" description="Helical" evidence="6">
    <location>
        <begin position="237"/>
        <end position="258"/>
    </location>
</feature>
<feature type="domain" description="ABC transmembrane type-1" evidence="7">
    <location>
        <begin position="68"/>
        <end position="258"/>
    </location>
</feature>
<dbReference type="AlphaFoldDB" id="A0A1I4L4E6"/>
<reference evidence="8 9" key="1">
    <citation type="submission" date="2016-10" db="EMBL/GenBank/DDBJ databases">
        <authorList>
            <person name="de Groot N.N."/>
        </authorList>
    </citation>
    <scope>NUCLEOTIDE SEQUENCE [LARGE SCALE GENOMIC DNA]</scope>
    <source>
        <strain evidence="8 9">CGMCC 1.6134</strain>
    </source>
</reference>
<feature type="transmembrane region" description="Helical" evidence="6">
    <location>
        <begin position="71"/>
        <end position="91"/>
    </location>
</feature>
<dbReference type="InterPro" id="IPR035906">
    <property type="entry name" value="MetI-like_sf"/>
</dbReference>
<dbReference type="CDD" id="cd06261">
    <property type="entry name" value="TM_PBP2"/>
    <property type="match status" value="1"/>
</dbReference>
<evidence type="ECO:0000256" key="2">
    <source>
        <dbReference type="ARBA" id="ARBA00022448"/>
    </source>
</evidence>
<keyword evidence="4 6" id="KW-1133">Transmembrane helix</keyword>
<dbReference type="OrthoDB" id="187395at2"/>
<evidence type="ECO:0000256" key="4">
    <source>
        <dbReference type="ARBA" id="ARBA00022989"/>
    </source>
</evidence>
<dbReference type="SUPFAM" id="SSF161098">
    <property type="entry name" value="MetI-like"/>
    <property type="match status" value="1"/>
</dbReference>
<dbReference type="Gene3D" id="1.10.3720.10">
    <property type="entry name" value="MetI-like"/>
    <property type="match status" value="1"/>
</dbReference>
<dbReference type="PROSITE" id="PS50928">
    <property type="entry name" value="ABC_TM1"/>
    <property type="match status" value="1"/>
</dbReference>
<comment type="similarity">
    <text evidence="6">Belongs to the binding-protein-dependent transport system permease family.</text>
</comment>
<organism evidence="8 9">
    <name type="scientific">Salibacterium qingdaonense</name>
    <dbReference type="NCBI Taxonomy" id="266892"/>
    <lineage>
        <taxon>Bacteria</taxon>
        <taxon>Bacillati</taxon>
        <taxon>Bacillota</taxon>
        <taxon>Bacilli</taxon>
        <taxon>Bacillales</taxon>
        <taxon>Bacillaceae</taxon>
    </lineage>
</organism>
<comment type="subcellular location">
    <subcellularLocation>
        <location evidence="6">Cell membrane</location>
        <topology evidence="6">Multi-pass membrane protein</topology>
    </subcellularLocation>
    <subcellularLocation>
        <location evidence="1">Membrane</location>
        <topology evidence="1">Multi-pass membrane protein</topology>
    </subcellularLocation>
</comment>
<dbReference type="GO" id="GO:0055085">
    <property type="term" value="P:transmembrane transport"/>
    <property type="evidence" value="ECO:0007669"/>
    <property type="project" value="InterPro"/>
</dbReference>
<feature type="transmembrane region" description="Helical" evidence="6">
    <location>
        <begin position="136"/>
        <end position="159"/>
    </location>
</feature>
<evidence type="ECO:0000256" key="3">
    <source>
        <dbReference type="ARBA" id="ARBA00022692"/>
    </source>
</evidence>
<evidence type="ECO:0000256" key="5">
    <source>
        <dbReference type="ARBA" id="ARBA00023136"/>
    </source>
</evidence>
<keyword evidence="5 6" id="KW-0472">Membrane</keyword>
<feature type="transmembrane region" description="Helical" evidence="6">
    <location>
        <begin position="12"/>
        <end position="34"/>
    </location>
</feature>
<dbReference type="RefSeq" id="WP_090926407.1">
    <property type="nucleotide sequence ID" value="NZ_FOTY01000006.1"/>
</dbReference>
<keyword evidence="2 6" id="KW-0813">Transport</keyword>
<dbReference type="Proteomes" id="UP000199668">
    <property type="component" value="Unassembled WGS sequence"/>
</dbReference>
<dbReference type="InterPro" id="IPR000515">
    <property type="entry name" value="MetI-like"/>
</dbReference>
<protein>
    <submittedName>
        <fullName evidence="8">Carbohydrate ABC transporter membrane protein 2, CUT1 family (TC 3.A.1.1.-)</fullName>
    </submittedName>
</protein>
<evidence type="ECO:0000313" key="8">
    <source>
        <dbReference type="EMBL" id="SFL85517.1"/>
    </source>
</evidence>
<evidence type="ECO:0000313" key="9">
    <source>
        <dbReference type="Proteomes" id="UP000199668"/>
    </source>
</evidence>
<feature type="transmembrane region" description="Helical" evidence="6">
    <location>
        <begin position="103"/>
        <end position="124"/>
    </location>
</feature>
<keyword evidence="9" id="KW-1185">Reference proteome</keyword>
<evidence type="ECO:0000256" key="6">
    <source>
        <dbReference type="RuleBase" id="RU363032"/>
    </source>
</evidence>
<dbReference type="GO" id="GO:0005886">
    <property type="term" value="C:plasma membrane"/>
    <property type="evidence" value="ECO:0007669"/>
    <property type="project" value="UniProtKB-SubCell"/>
</dbReference>
<name>A0A1I4L4E6_9BACI</name>
<proteinExistence type="inferred from homology"/>
<evidence type="ECO:0000256" key="1">
    <source>
        <dbReference type="ARBA" id="ARBA00004141"/>
    </source>
</evidence>
<evidence type="ECO:0000259" key="7">
    <source>
        <dbReference type="PROSITE" id="PS50928"/>
    </source>
</evidence>
<feature type="transmembrane region" description="Helical" evidence="6">
    <location>
        <begin position="180"/>
        <end position="201"/>
    </location>
</feature>
<accession>A0A1I4L4E6</accession>
<sequence>MTVLRWTNIFKYAVLLALAVVFLSPVYVIIVTSLKPLEEVSLSTMWELPSGIDFSSYGRAFMELAPNVMNSFYLVIPATLLSALLGAMNGYVLSKWKFKGSELLFTLMLFGMFIPYQSILIPLIQFLRTIDLYNTIWGLILTHVVYGLPITTLMFRNFYASIPDTMIEAAKIDGAGFLGIFRRIMIPLSITGFVVVAIWQFTNIWNEFLFAVTITNSDSQPVMVALQNLSGSQIVEWNVQMAGALLAAMPTLLVYILLGKYFVRGLLAGSVKG</sequence>
<gene>
    <name evidence="8" type="ORF">SAMN04488054_106141</name>
</gene>